<dbReference type="Pfam" id="PF12833">
    <property type="entry name" value="HTH_18"/>
    <property type="match status" value="1"/>
</dbReference>
<evidence type="ECO:0000256" key="6">
    <source>
        <dbReference type="ARBA" id="ARBA00023125"/>
    </source>
</evidence>
<keyword evidence="12" id="KW-1185">Reference proteome</keyword>
<keyword evidence="4" id="KW-0902">Two-component regulatory system</keyword>
<evidence type="ECO:0000256" key="5">
    <source>
        <dbReference type="ARBA" id="ARBA00023015"/>
    </source>
</evidence>
<evidence type="ECO:0000256" key="1">
    <source>
        <dbReference type="ARBA" id="ARBA00004496"/>
    </source>
</evidence>
<sequence length="535" mass="61526">MYRVLIAEDEMLVRLGLKHSINWSDYNMTVIADAANGMEALDIYQREKPELLITDIKMPIMDGMELIARVREMNSEAQIVILTCVEDFDTVRKALAHHVQDYILKLEMTTEDMGRVLAKIKEKLDRMNNSGHVKMDVDIPVLKDNLIKEYLLGSRYSEAEFAAKAAGLGMRLHPHRVVVTLMEIDNFDLLCKRFKDHKGQLVRMSLLNVLSEVLTNYGCGEAFADADSKYLLVFGFDELCSEQQITETIHTIVEHVRHVMNMYFNISVSFVINRAQSGYHSMKAQYSECLEILEDRFILGRGSNTYVGGQHSLLIPEETRNVLLQLVRDWQTNDTAKKALEKSMRMLLDKESTVNTTEMKRTFKNWVLMAALSMRLSKLDIPEIVSDYSDRITGARTLQELVDVFRTYLHTIGDYMSNKATISKEISDVIRYIDVNHKRELTLVELAQVVHVSPNYLSSLFKKEVGINFADYLLQYRIDRAKELLLSTFSKTYEIAEQTGFANQSYFSRAFKKLNGIGPKEFRRKWTIQNEAQGG</sequence>
<dbReference type="GO" id="GO:0000160">
    <property type="term" value="P:phosphorelay signal transduction system"/>
    <property type="evidence" value="ECO:0007669"/>
    <property type="project" value="UniProtKB-KW"/>
</dbReference>
<dbReference type="SUPFAM" id="SSF46689">
    <property type="entry name" value="Homeodomain-like"/>
    <property type="match status" value="2"/>
</dbReference>
<dbReference type="AlphaFoldDB" id="A0A3T1DD69"/>
<dbReference type="CDD" id="cd17536">
    <property type="entry name" value="REC_YesN-like"/>
    <property type="match status" value="1"/>
</dbReference>
<keyword evidence="2" id="KW-0963">Cytoplasm</keyword>
<evidence type="ECO:0000256" key="2">
    <source>
        <dbReference type="ARBA" id="ARBA00022490"/>
    </source>
</evidence>
<proteinExistence type="predicted"/>
<reference evidence="11 12" key="1">
    <citation type="submission" date="2019-01" db="EMBL/GenBank/DDBJ databases">
        <title>Complete genome sequence of Cohnella hallensis HS21 isolated from Korean fir (Abies koreana) rhizospheric soil.</title>
        <authorList>
            <person name="Jiang L."/>
            <person name="Kang S.W."/>
            <person name="Kim S."/>
            <person name="Jung J."/>
            <person name="Kim C.Y."/>
            <person name="Kim D.H."/>
            <person name="Kim S.W."/>
            <person name="Lee J."/>
        </authorList>
    </citation>
    <scope>NUCLEOTIDE SEQUENCE [LARGE SCALE GENOMIC DNA]</scope>
    <source>
        <strain evidence="11 12">HS21</strain>
    </source>
</reference>
<dbReference type="InterPro" id="IPR051552">
    <property type="entry name" value="HptR"/>
</dbReference>
<evidence type="ECO:0000313" key="12">
    <source>
        <dbReference type="Proteomes" id="UP000289856"/>
    </source>
</evidence>
<dbReference type="Pfam" id="PF00072">
    <property type="entry name" value="Response_reg"/>
    <property type="match status" value="1"/>
</dbReference>
<evidence type="ECO:0000313" key="11">
    <source>
        <dbReference type="EMBL" id="BBI35895.1"/>
    </source>
</evidence>
<dbReference type="SMART" id="SM00448">
    <property type="entry name" value="REC"/>
    <property type="match status" value="1"/>
</dbReference>
<dbReference type="InterPro" id="IPR018060">
    <property type="entry name" value="HTH_AraC"/>
</dbReference>
<evidence type="ECO:0000256" key="3">
    <source>
        <dbReference type="ARBA" id="ARBA00022553"/>
    </source>
</evidence>
<dbReference type="PANTHER" id="PTHR42713:SF3">
    <property type="entry name" value="TRANSCRIPTIONAL REGULATORY PROTEIN HPTR"/>
    <property type="match status" value="1"/>
</dbReference>
<evidence type="ECO:0000256" key="7">
    <source>
        <dbReference type="ARBA" id="ARBA00023163"/>
    </source>
</evidence>
<evidence type="ECO:0000256" key="4">
    <source>
        <dbReference type="ARBA" id="ARBA00023012"/>
    </source>
</evidence>
<dbReference type="RefSeq" id="WP_162309387.1">
    <property type="nucleotide sequence ID" value="NZ_AP019400.1"/>
</dbReference>
<dbReference type="GO" id="GO:0005737">
    <property type="term" value="C:cytoplasm"/>
    <property type="evidence" value="ECO:0007669"/>
    <property type="project" value="UniProtKB-SubCell"/>
</dbReference>
<feature type="domain" description="HTH araC/xylS-type" evidence="9">
    <location>
        <begin position="427"/>
        <end position="525"/>
    </location>
</feature>
<evidence type="ECO:0000256" key="8">
    <source>
        <dbReference type="PROSITE-ProRule" id="PRU00169"/>
    </source>
</evidence>
<feature type="domain" description="Response regulatory" evidence="10">
    <location>
        <begin position="3"/>
        <end position="120"/>
    </location>
</feature>
<evidence type="ECO:0000259" key="9">
    <source>
        <dbReference type="PROSITE" id="PS01124"/>
    </source>
</evidence>
<dbReference type="InterPro" id="IPR001789">
    <property type="entry name" value="Sig_transdc_resp-reg_receiver"/>
</dbReference>
<keyword evidence="6" id="KW-0238">DNA-binding</keyword>
<organism evidence="11 12">
    <name type="scientific">Cohnella abietis</name>
    <dbReference type="NCBI Taxonomy" id="2507935"/>
    <lineage>
        <taxon>Bacteria</taxon>
        <taxon>Bacillati</taxon>
        <taxon>Bacillota</taxon>
        <taxon>Bacilli</taxon>
        <taxon>Bacillales</taxon>
        <taxon>Paenibacillaceae</taxon>
        <taxon>Cohnella</taxon>
    </lineage>
</organism>
<comment type="subcellular location">
    <subcellularLocation>
        <location evidence="1">Cytoplasm</location>
    </subcellularLocation>
</comment>
<dbReference type="Gene3D" id="1.10.10.60">
    <property type="entry name" value="Homeodomain-like"/>
    <property type="match status" value="2"/>
</dbReference>
<dbReference type="PROSITE" id="PS01124">
    <property type="entry name" value="HTH_ARAC_FAMILY_2"/>
    <property type="match status" value="1"/>
</dbReference>
<dbReference type="KEGG" id="cohn:KCTCHS21_52940"/>
<dbReference type="InterPro" id="IPR011006">
    <property type="entry name" value="CheY-like_superfamily"/>
</dbReference>
<dbReference type="Proteomes" id="UP000289856">
    <property type="component" value="Chromosome"/>
</dbReference>
<dbReference type="EMBL" id="AP019400">
    <property type="protein sequence ID" value="BBI35895.1"/>
    <property type="molecule type" value="Genomic_DNA"/>
</dbReference>
<dbReference type="Gene3D" id="3.40.50.2300">
    <property type="match status" value="1"/>
</dbReference>
<dbReference type="PROSITE" id="PS50110">
    <property type="entry name" value="RESPONSE_REGULATORY"/>
    <property type="match status" value="1"/>
</dbReference>
<feature type="modified residue" description="4-aspartylphosphate" evidence="8">
    <location>
        <position position="55"/>
    </location>
</feature>
<dbReference type="GO" id="GO:0043565">
    <property type="term" value="F:sequence-specific DNA binding"/>
    <property type="evidence" value="ECO:0007669"/>
    <property type="project" value="InterPro"/>
</dbReference>
<gene>
    <name evidence="11" type="ORF">KCTCHS21_52940</name>
</gene>
<dbReference type="SUPFAM" id="SSF52172">
    <property type="entry name" value="CheY-like"/>
    <property type="match status" value="1"/>
</dbReference>
<accession>A0A3T1DD69</accession>
<dbReference type="PRINTS" id="PR00032">
    <property type="entry name" value="HTHARAC"/>
</dbReference>
<dbReference type="SMART" id="SM00342">
    <property type="entry name" value="HTH_ARAC"/>
    <property type="match status" value="1"/>
</dbReference>
<keyword evidence="3 8" id="KW-0597">Phosphoprotein</keyword>
<keyword evidence="5" id="KW-0805">Transcription regulation</keyword>
<name>A0A3T1DD69_9BACL</name>
<dbReference type="InterPro" id="IPR020449">
    <property type="entry name" value="Tscrpt_reg_AraC-type_HTH"/>
</dbReference>
<keyword evidence="7" id="KW-0804">Transcription</keyword>
<dbReference type="GO" id="GO:0003700">
    <property type="term" value="F:DNA-binding transcription factor activity"/>
    <property type="evidence" value="ECO:0007669"/>
    <property type="project" value="InterPro"/>
</dbReference>
<evidence type="ECO:0000259" key="10">
    <source>
        <dbReference type="PROSITE" id="PS50110"/>
    </source>
</evidence>
<dbReference type="PANTHER" id="PTHR42713">
    <property type="entry name" value="HISTIDINE KINASE-RELATED"/>
    <property type="match status" value="1"/>
</dbReference>
<protein>
    <submittedName>
        <fullName evidence="11">AraC family transcriptional regulator</fullName>
    </submittedName>
</protein>
<dbReference type="InterPro" id="IPR009057">
    <property type="entry name" value="Homeodomain-like_sf"/>
</dbReference>